<keyword evidence="3" id="KW-0804">Transcription</keyword>
<dbReference type="EMBL" id="JBHSZV010000047">
    <property type="protein sequence ID" value="MFC7063455.1"/>
    <property type="molecule type" value="Genomic_DNA"/>
</dbReference>
<dbReference type="Proteomes" id="UP001596410">
    <property type="component" value="Unassembled WGS sequence"/>
</dbReference>
<protein>
    <submittedName>
        <fullName evidence="5">GntR family transcriptional regulator</fullName>
    </submittedName>
</protein>
<dbReference type="SMART" id="SM00895">
    <property type="entry name" value="FCD"/>
    <property type="match status" value="1"/>
</dbReference>
<evidence type="ECO:0000256" key="3">
    <source>
        <dbReference type="ARBA" id="ARBA00023163"/>
    </source>
</evidence>
<dbReference type="InterPro" id="IPR011711">
    <property type="entry name" value="GntR_C"/>
</dbReference>
<keyword evidence="1" id="KW-0805">Transcription regulation</keyword>
<evidence type="ECO:0000256" key="2">
    <source>
        <dbReference type="ARBA" id="ARBA00023125"/>
    </source>
</evidence>
<proteinExistence type="predicted"/>
<evidence type="ECO:0000259" key="4">
    <source>
        <dbReference type="PROSITE" id="PS50949"/>
    </source>
</evidence>
<name>A0ABW2ERE1_9BACI</name>
<dbReference type="PANTHER" id="PTHR43537">
    <property type="entry name" value="TRANSCRIPTIONAL REGULATOR, GNTR FAMILY"/>
    <property type="match status" value="1"/>
</dbReference>
<dbReference type="SMART" id="SM00345">
    <property type="entry name" value="HTH_GNTR"/>
    <property type="match status" value="1"/>
</dbReference>
<keyword evidence="6" id="KW-1185">Reference proteome</keyword>
<sequence>MSKTNLNHNALSNHIAEHIGEQIITGELKPGEKIVENTYAVEYGTSRAPVREAIYLLTIEGLVERIPRKGAIVKEHTESEIFDLLDIRIMLESLAMKRINENGTDQQLLKKMEGLYDEMMVEEDAIRYTKLNHTFHLCLIEMSKSETIKKMYTRLELPLLRVQNISFTTEGNIEKSIKEHFTLVSLLKKGEIGEATTVLQQHNQDVITSIQKRLFEHHDGVQKDKKEG</sequence>
<dbReference type="Gene3D" id="1.10.10.10">
    <property type="entry name" value="Winged helix-like DNA-binding domain superfamily/Winged helix DNA-binding domain"/>
    <property type="match status" value="1"/>
</dbReference>
<gene>
    <name evidence="5" type="ORF">ACFQIC_16705</name>
</gene>
<evidence type="ECO:0000313" key="5">
    <source>
        <dbReference type="EMBL" id="MFC7063455.1"/>
    </source>
</evidence>
<dbReference type="InterPro" id="IPR036390">
    <property type="entry name" value="WH_DNA-bd_sf"/>
</dbReference>
<dbReference type="CDD" id="cd07377">
    <property type="entry name" value="WHTH_GntR"/>
    <property type="match status" value="1"/>
</dbReference>
<evidence type="ECO:0000313" key="6">
    <source>
        <dbReference type="Proteomes" id="UP001596410"/>
    </source>
</evidence>
<keyword evidence="2" id="KW-0238">DNA-binding</keyword>
<dbReference type="InterPro" id="IPR000524">
    <property type="entry name" value="Tscrpt_reg_HTH_GntR"/>
</dbReference>
<evidence type="ECO:0000256" key="1">
    <source>
        <dbReference type="ARBA" id="ARBA00023015"/>
    </source>
</evidence>
<dbReference type="InterPro" id="IPR008920">
    <property type="entry name" value="TF_FadR/GntR_C"/>
</dbReference>
<dbReference type="Pfam" id="PF07729">
    <property type="entry name" value="FCD"/>
    <property type="match status" value="1"/>
</dbReference>
<dbReference type="RefSeq" id="WP_204708569.1">
    <property type="nucleotide sequence ID" value="NZ_JBHSZV010000047.1"/>
</dbReference>
<dbReference type="Gene3D" id="1.20.120.530">
    <property type="entry name" value="GntR ligand-binding domain-like"/>
    <property type="match status" value="1"/>
</dbReference>
<reference evidence="6" key="1">
    <citation type="journal article" date="2019" name="Int. J. Syst. Evol. Microbiol.">
        <title>The Global Catalogue of Microorganisms (GCM) 10K type strain sequencing project: providing services to taxonomists for standard genome sequencing and annotation.</title>
        <authorList>
            <consortium name="The Broad Institute Genomics Platform"/>
            <consortium name="The Broad Institute Genome Sequencing Center for Infectious Disease"/>
            <person name="Wu L."/>
            <person name="Ma J."/>
        </authorList>
    </citation>
    <scope>NUCLEOTIDE SEQUENCE [LARGE SCALE GENOMIC DNA]</scope>
    <source>
        <strain evidence="6">CGMCC 4.1621</strain>
    </source>
</reference>
<dbReference type="InterPro" id="IPR036388">
    <property type="entry name" value="WH-like_DNA-bd_sf"/>
</dbReference>
<feature type="domain" description="HTH gntR-type" evidence="4">
    <location>
        <begin position="9"/>
        <end position="76"/>
    </location>
</feature>
<organism evidence="5 6">
    <name type="scientific">Halobacillus seohaensis</name>
    <dbReference type="NCBI Taxonomy" id="447421"/>
    <lineage>
        <taxon>Bacteria</taxon>
        <taxon>Bacillati</taxon>
        <taxon>Bacillota</taxon>
        <taxon>Bacilli</taxon>
        <taxon>Bacillales</taxon>
        <taxon>Bacillaceae</taxon>
        <taxon>Halobacillus</taxon>
    </lineage>
</organism>
<comment type="caution">
    <text evidence="5">The sequence shown here is derived from an EMBL/GenBank/DDBJ whole genome shotgun (WGS) entry which is preliminary data.</text>
</comment>
<dbReference type="SUPFAM" id="SSF46785">
    <property type="entry name" value="Winged helix' DNA-binding domain"/>
    <property type="match status" value="1"/>
</dbReference>
<dbReference type="SUPFAM" id="SSF48008">
    <property type="entry name" value="GntR ligand-binding domain-like"/>
    <property type="match status" value="1"/>
</dbReference>
<accession>A0ABW2ERE1</accession>
<dbReference type="Pfam" id="PF00392">
    <property type="entry name" value="GntR"/>
    <property type="match status" value="1"/>
</dbReference>
<dbReference type="PANTHER" id="PTHR43537:SF24">
    <property type="entry name" value="GLUCONATE OPERON TRANSCRIPTIONAL REPRESSOR"/>
    <property type="match status" value="1"/>
</dbReference>
<dbReference type="PROSITE" id="PS50949">
    <property type="entry name" value="HTH_GNTR"/>
    <property type="match status" value="1"/>
</dbReference>